<evidence type="ECO:0000256" key="1">
    <source>
        <dbReference type="ARBA" id="ARBA00007924"/>
    </source>
</evidence>
<dbReference type="InterPro" id="IPR037914">
    <property type="entry name" value="SpoVT-AbrB_sf"/>
</dbReference>
<evidence type="ECO:0000256" key="2">
    <source>
        <dbReference type="PROSITE-ProRule" id="PRU01076"/>
    </source>
</evidence>
<dbReference type="Pfam" id="PF04014">
    <property type="entry name" value="MazE_antitoxin"/>
    <property type="match status" value="1"/>
</dbReference>
<organism evidence="4 5">
    <name type="scientific">Nitrospira moscoviensis</name>
    <dbReference type="NCBI Taxonomy" id="42253"/>
    <lineage>
        <taxon>Bacteria</taxon>
        <taxon>Pseudomonadati</taxon>
        <taxon>Nitrospirota</taxon>
        <taxon>Nitrospiria</taxon>
        <taxon>Nitrospirales</taxon>
        <taxon>Nitrospiraceae</taxon>
        <taxon>Nitrospira</taxon>
    </lineage>
</organism>
<gene>
    <name evidence="4" type="ORF">NITMOv2_1061</name>
</gene>
<keyword evidence="5" id="KW-1185">Reference proteome</keyword>
<evidence type="ECO:0000313" key="4">
    <source>
        <dbReference type="EMBL" id="ALA57492.1"/>
    </source>
</evidence>
<sequence length="78" mass="9141">MKTAKIFRSGNSQAVRIPREFHLEGTEVEIRRQGDVLVLRPKKPSWNVMMSSFSKFTSDFMKRGRKQPRVQKRGRAFS</sequence>
<dbReference type="InterPro" id="IPR051734">
    <property type="entry name" value="VapB_TA_antitoxins"/>
</dbReference>
<feature type="domain" description="SpoVT-AbrB" evidence="3">
    <location>
        <begin position="4"/>
        <end position="44"/>
    </location>
</feature>
<dbReference type="PANTHER" id="PTHR37550">
    <property type="entry name" value="ANTITOXIN VAPB1"/>
    <property type="match status" value="1"/>
</dbReference>
<evidence type="ECO:0000259" key="3">
    <source>
        <dbReference type="PROSITE" id="PS51740"/>
    </source>
</evidence>
<dbReference type="PANTHER" id="PTHR37550:SF3">
    <property type="entry name" value="ANTITOXIN VAPB1"/>
    <property type="match status" value="1"/>
</dbReference>
<dbReference type="KEGG" id="nmv:NITMOv2_1061"/>
<dbReference type="Proteomes" id="UP000069205">
    <property type="component" value="Chromosome"/>
</dbReference>
<accession>A0A0K2GA82</accession>
<dbReference type="GO" id="GO:0003677">
    <property type="term" value="F:DNA binding"/>
    <property type="evidence" value="ECO:0007669"/>
    <property type="project" value="UniProtKB-UniRule"/>
</dbReference>
<dbReference type="SMART" id="SM00966">
    <property type="entry name" value="SpoVT_AbrB"/>
    <property type="match status" value="1"/>
</dbReference>
<dbReference type="InterPro" id="IPR047976">
    <property type="entry name" value="Anti_VapB2-like"/>
</dbReference>
<dbReference type="SUPFAM" id="SSF89447">
    <property type="entry name" value="AbrB/MazE/MraZ-like"/>
    <property type="match status" value="1"/>
</dbReference>
<evidence type="ECO:0000313" key="5">
    <source>
        <dbReference type="Proteomes" id="UP000069205"/>
    </source>
</evidence>
<dbReference type="NCBIfam" id="NF040493">
    <property type="entry name" value="TA_anti_VapB"/>
    <property type="match status" value="1"/>
</dbReference>
<dbReference type="OrthoDB" id="9810009at2"/>
<dbReference type="PATRIC" id="fig|42253.5.peg.1045"/>
<dbReference type="Gene3D" id="2.10.260.10">
    <property type="match status" value="1"/>
</dbReference>
<keyword evidence="2" id="KW-0238">DNA-binding</keyword>
<dbReference type="InterPro" id="IPR007159">
    <property type="entry name" value="SpoVT-AbrB_dom"/>
</dbReference>
<reference evidence="4 5" key="1">
    <citation type="journal article" date="2015" name="Proc. Natl. Acad. Sci. U.S.A.">
        <title>Expanded metabolic versatility of ubiquitous nitrite-oxidizing bacteria from the genus Nitrospira.</title>
        <authorList>
            <person name="Koch H."/>
            <person name="Lucker S."/>
            <person name="Albertsen M."/>
            <person name="Kitzinger K."/>
            <person name="Herbold C."/>
            <person name="Spieck E."/>
            <person name="Nielsen P.H."/>
            <person name="Wagner M."/>
            <person name="Daims H."/>
        </authorList>
    </citation>
    <scope>NUCLEOTIDE SEQUENCE [LARGE SCALE GENOMIC DNA]</scope>
    <source>
        <strain evidence="4 5">NSP M-1</strain>
    </source>
</reference>
<dbReference type="EMBL" id="CP011801">
    <property type="protein sequence ID" value="ALA57492.1"/>
    <property type="molecule type" value="Genomic_DNA"/>
</dbReference>
<dbReference type="PROSITE" id="PS51740">
    <property type="entry name" value="SPOVT_ABRB"/>
    <property type="match status" value="1"/>
</dbReference>
<protein>
    <recommendedName>
        <fullName evidence="3">SpoVT-AbrB domain-containing protein</fullName>
    </recommendedName>
</protein>
<comment type="similarity">
    <text evidence="1">Belongs to the VapB family.</text>
</comment>
<dbReference type="AlphaFoldDB" id="A0A0K2GA82"/>
<name>A0A0K2GA82_NITMO</name>
<proteinExistence type="inferred from homology"/>
<dbReference type="STRING" id="42253.NITMOv2_1061"/>